<dbReference type="Proteomes" id="UP000628736">
    <property type="component" value="Unassembled WGS sequence"/>
</dbReference>
<evidence type="ECO:0000256" key="5">
    <source>
        <dbReference type="ARBA" id="ARBA00022898"/>
    </source>
</evidence>
<evidence type="ECO:0000256" key="4">
    <source>
        <dbReference type="ARBA" id="ARBA00022679"/>
    </source>
</evidence>
<dbReference type="InterPro" id="IPR004839">
    <property type="entry name" value="Aminotransferase_I/II_large"/>
</dbReference>
<dbReference type="InterPro" id="IPR015424">
    <property type="entry name" value="PyrdxlP-dep_Trfase"/>
</dbReference>
<dbReference type="GO" id="GO:0006520">
    <property type="term" value="P:amino acid metabolic process"/>
    <property type="evidence" value="ECO:0007669"/>
    <property type="project" value="InterPro"/>
</dbReference>
<dbReference type="PROSITE" id="PS00105">
    <property type="entry name" value="AA_TRANSFER_CLASS_1"/>
    <property type="match status" value="1"/>
</dbReference>
<dbReference type="InterPro" id="IPR015421">
    <property type="entry name" value="PyrdxlP-dep_Trfase_major"/>
</dbReference>
<dbReference type="GO" id="GO:0008483">
    <property type="term" value="F:transaminase activity"/>
    <property type="evidence" value="ECO:0007669"/>
    <property type="project" value="UniProtKB-KW"/>
</dbReference>
<evidence type="ECO:0000256" key="6">
    <source>
        <dbReference type="RuleBase" id="RU000481"/>
    </source>
</evidence>
<dbReference type="RefSeq" id="WP_186852599.1">
    <property type="nucleotide sequence ID" value="NZ_JACOPO010000003.1"/>
</dbReference>
<comment type="similarity">
    <text evidence="2 6">Belongs to the class-I pyridoxal-phosphate-dependent aminotransferase family.</text>
</comment>
<dbReference type="InterPro" id="IPR004838">
    <property type="entry name" value="NHTrfase_class1_PyrdxlP-BS"/>
</dbReference>
<keyword evidence="4 6" id="KW-0808">Transferase</keyword>
<evidence type="ECO:0000259" key="7">
    <source>
        <dbReference type="Pfam" id="PF00155"/>
    </source>
</evidence>
<evidence type="ECO:0000256" key="2">
    <source>
        <dbReference type="ARBA" id="ARBA00007441"/>
    </source>
</evidence>
<dbReference type="InterPro" id="IPR015422">
    <property type="entry name" value="PyrdxlP-dep_Trfase_small"/>
</dbReference>
<dbReference type="Gene3D" id="3.40.640.10">
    <property type="entry name" value="Type I PLP-dependent aspartate aminotransferase-like (Major domain)"/>
    <property type="match status" value="1"/>
</dbReference>
<evidence type="ECO:0000256" key="3">
    <source>
        <dbReference type="ARBA" id="ARBA00022576"/>
    </source>
</evidence>
<dbReference type="PANTHER" id="PTHR46383:SF1">
    <property type="entry name" value="ASPARTATE AMINOTRANSFERASE"/>
    <property type="match status" value="1"/>
</dbReference>
<dbReference type="EC" id="2.6.1.-" evidence="6"/>
<dbReference type="SUPFAM" id="SSF53383">
    <property type="entry name" value="PLP-dependent transferases"/>
    <property type="match status" value="1"/>
</dbReference>
<keyword evidence="9" id="KW-1185">Reference proteome</keyword>
<evidence type="ECO:0000313" key="9">
    <source>
        <dbReference type="Proteomes" id="UP000628736"/>
    </source>
</evidence>
<evidence type="ECO:0000256" key="1">
    <source>
        <dbReference type="ARBA" id="ARBA00001933"/>
    </source>
</evidence>
<organism evidence="8 9">
    <name type="scientific">Flintibacter hominis</name>
    <dbReference type="NCBI Taxonomy" id="2763048"/>
    <lineage>
        <taxon>Bacteria</taxon>
        <taxon>Bacillati</taxon>
        <taxon>Bacillota</taxon>
        <taxon>Clostridia</taxon>
        <taxon>Eubacteriales</taxon>
        <taxon>Flintibacter</taxon>
    </lineage>
</organism>
<evidence type="ECO:0000313" key="8">
    <source>
        <dbReference type="EMBL" id="MBC5722482.1"/>
    </source>
</evidence>
<comment type="cofactor">
    <cofactor evidence="1 6">
        <name>pyridoxal 5'-phosphate</name>
        <dbReference type="ChEBI" id="CHEBI:597326"/>
    </cofactor>
</comment>
<dbReference type="PRINTS" id="PR00753">
    <property type="entry name" value="ACCSYNTHASE"/>
</dbReference>
<dbReference type="InterPro" id="IPR050596">
    <property type="entry name" value="AspAT/PAT-like"/>
</dbReference>
<accession>A0A8J6M865</accession>
<comment type="caution">
    <text evidence="8">The sequence shown here is derived from an EMBL/GenBank/DDBJ whole genome shotgun (WGS) entry which is preliminary data.</text>
</comment>
<name>A0A8J6M865_9FIRM</name>
<dbReference type="CDD" id="cd00609">
    <property type="entry name" value="AAT_like"/>
    <property type="match status" value="1"/>
</dbReference>
<reference evidence="8" key="1">
    <citation type="submission" date="2020-08" db="EMBL/GenBank/DDBJ databases">
        <title>Genome public.</title>
        <authorList>
            <person name="Liu C."/>
            <person name="Sun Q."/>
        </authorList>
    </citation>
    <scope>NUCLEOTIDE SEQUENCE</scope>
    <source>
        <strain evidence="8">NSJ-23</strain>
    </source>
</reference>
<dbReference type="PANTHER" id="PTHR46383">
    <property type="entry name" value="ASPARTATE AMINOTRANSFERASE"/>
    <property type="match status" value="1"/>
</dbReference>
<proteinExistence type="inferred from homology"/>
<dbReference type="Pfam" id="PF00155">
    <property type="entry name" value="Aminotran_1_2"/>
    <property type="match status" value="1"/>
</dbReference>
<dbReference type="EMBL" id="JACOPO010000003">
    <property type="protein sequence ID" value="MBC5722482.1"/>
    <property type="molecule type" value="Genomic_DNA"/>
</dbReference>
<dbReference type="FunFam" id="3.40.640.10:FF:000033">
    <property type="entry name" value="Aspartate aminotransferase"/>
    <property type="match status" value="1"/>
</dbReference>
<gene>
    <name evidence="8" type="ORF">H8S11_06625</name>
</gene>
<dbReference type="AlphaFoldDB" id="A0A8J6M865"/>
<keyword evidence="5" id="KW-0663">Pyridoxal phosphate</keyword>
<dbReference type="Gene3D" id="3.90.1150.10">
    <property type="entry name" value="Aspartate Aminotransferase, domain 1"/>
    <property type="match status" value="1"/>
</dbReference>
<feature type="domain" description="Aminotransferase class I/classII large" evidence="7">
    <location>
        <begin position="32"/>
        <end position="390"/>
    </location>
</feature>
<protein>
    <recommendedName>
        <fullName evidence="6">Aminotransferase</fullName>
        <ecNumber evidence="6">2.6.1.-</ecNumber>
    </recommendedName>
</protein>
<sequence>MKELSKIALAVEPSTTMAIDAMFKQMKAEGQNVIGFGAGEPDFPTPDYIKEAGIQAIRNNETKYTPAAGTIELRKAVCQRLKEDCGVDYEYTQIAVSNGAKPCVYVALRALVNPGDEVILPAPYWVSYIELIRMVGGVPVVVEATEAENFKITPEKLAAAITPKTKCMILNNPSNPTGMMYSRQELEAISKVCVEQDIYVISDEIYYGLVYDGGQFVSLAALGEDIKERTLLINGVSKSYAMTGWRIGYVAAPAKIAKVIANFLSHSTGSPCSISQKASALALSASQDSIEEMRKAFEERRNYMVERMNQIEGVSCIKPEGAFYVMMNIEKLIGKELHSTVIKDSDDFGNLFLKYGKVAVVPGTGFAAPNFVRWSYATSMENIKEGLDRLERFLAGETI</sequence>
<keyword evidence="3 6" id="KW-0032">Aminotransferase</keyword>
<dbReference type="GO" id="GO:0030170">
    <property type="term" value="F:pyridoxal phosphate binding"/>
    <property type="evidence" value="ECO:0007669"/>
    <property type="project" value="InterPro"/>
</dbReference>